<name>A0ABS1DQ07_RUBGE</name>
<evidence type="ECO:0000313" key="4">
    <source>
        <dbReference type="Proteomes" id="UP001041814"/>
    </source>
</evidence>
<keyword evidence="2" id="KW-0732">Signal</keyword>
<feature type="region of interest" description="Disordered" evidence="1">
    <location>
        <begin position="30"/>
        <end position="59"/>
    </location>
</feature>
<sequence>MPAPSPLLALCAALLLAAALPARAESFASSASSAGSASSGSVSDSIEDSSDSSSRDKEVADGDYRVVELADAAGRPDTLRLRLRADAPAAAEFVLYVPRQALAERALAVGDLVQTRQRIYGYEFRRADTRQPFFLALRPDWQHELDSRVVAL</sequence>
<dbReference type="Proteomes" id="UP001041814">
    <property type="component" value="Unassembled WGS sequence"/>
</dbReference>
<evidence type="ECO:0000256" key="1">
    <source>
        <dbReference type="SAM" id="MobiDB-lite"/>
    </source>
</evidence>
<feature type="compositionally biased region" description="Low complexity" evidence="1">
    <location>
        <begin position="30"/>
        <end position="44"/>
    </location>
</feature>
<feature type="signal peptide" evidence="2">
    <location>
        <begin position="1"/>
        <end position="24"/>
    </location>
</feature>
<accession>A0ABS1DQ07</accession>
<protein>
    <recommendedName>
        <fullName evidence="5">Lipoprotein</fullName>
    </recommendedName>
</protein>
<keyword evidence="4" id="KW-1185">Reference proteome</keyword>
<gene>
    <name evidence="3" type="ORF">CKO43_04755</name>
</gene>
<evidence type="ECO:0000256" key="2">
    <source>
        <dbReference type="SAM" id="SignalP"/>
    </source>
</evidence>
<proteinExistence type="predicted"/>
<comment type="caution">
    <text evidence="3">The sequence shown here is derived from an EMBL/GenBank/DDBJ whole genome shotgun (WGS) entry which is preliminary data.</text>
</comment>
<organism evidence="3 4">
    <name type="scientific">Rubrivivax gelatinosus</name>
    <name type="common">Rhodocyclus gelatinosus</name>
    <name type="synonym">Rhodopseudomonas gelatinosa</name>
    <dbReference type="NCBI Taxonomy" id="28068"/>
    <lineage>
        <taxon>Bacteria</taxon>
        <taxon>Pseudomonadati</taxon>
        <taxon>Pseudomonadota</taxon>
        <taxon>Betaproteobacteria</taxon>
        <taxon>Burkholderiales</taxon>
        <taxon>Sphaerotilaceae</taxon>
        <taxon>Rubrivivax</taxon>
    </lineage>
</organism>
<evidence type="ECO:0008006" key="5">
    <source>
        <dbReference type="Google" id="ProtNLM"/>
    </source>
</evidence>
<feature type="chain" id="PRO_5045519664" description="Lipoprotein" evidence="2">
    <location>
        <begin position="25"/>
        <end position="152"/>
    </location>
</feature>
<reference evidence="3" key="2">
    <citation type="journal article" date="2020" name="Microorganisms">
        <title>Osmotic Adaptation and Compatible Solute Biosynthesis of Phototrophic Bacteria as Revealed from Genome Analyses.</title>
        <authorList>
            <person name="Imhoff J.F."/>
            <person name="Rahn T."/>
            <person name="Kunzel S."/>
            <person name="Keller A."/>
            <person name="Neulinger S.C."/>
        </authorList>
    </citation>
    <scope>NUCLEOTIDE SEQUENCE</scope>
    <source>
        <strain evidence="3">IM 151</strain>
    </source>
</reference>
<dbReference type="RefSeq" id="WP_200377992.1">
    <property type="nucleotide sequence ID" value="NZ_NRRU01000012.1"/>
</dbReference>
<reference evidence="3" key="1">
    <citation type="submission" date="2017-08" db="EMBL/GenBank/DDBJ databases">
        <authorList>
            <person name="Imhoff J.F."/>
            <person name="Rahn T."/>
            <person name="Kuenzel S."/>
            <person name="Neulinger S.C."/>
        </authorList>
    </citation>
    <scope>NUCLEOTIDE SEQUENCE</scope>
    <source>
        <strain evidence="3">IM 151</strain>
    </source>
</reference>
<evidence type="ECO:0000313" key="3">
    <source>
        <dbReference type="EMBL" id="MBK1712087.1"/>
    </source>
</evidence>
<dbReference type="EMBL" id="NRRU01000012">
    <property type="protein sequence ID" value="MBK1712087.1"/>
    <property type="molecule type" value="Genomic_DNA"/>
</dbReference>